<feature type="compositionally biased region" description="Basic residues" evidence="5">
    <location>
        <begin position="941"/>
        <end position="952"/>
    </location>
</feature>
<feature type="compositionally biased region" description="Basic and acidic residues" evidence="5">
    <location>
        <begin position="130"/>
        <end position="143"/>
    </location>
</feature>
<proteinExistence type="inferred from homology"/>
<feature type="compositionally biased region" description="Polar residues" evidence="5">
    <location>
        <begin position="1002"/>
        <end position="1011"/>
    </location>
</feature>
<keyword evidence="8" id="KW-1185">Reference proteome</keyword>
<feature type="compositionally biased region" description="Low complexity" evidence="5">
    <location>
        <begin position="387"/>
        <end position="428"/>
    </location>
</feature>
<dbReference type="InterPro" id="IPR029035">
    <property type="entry name" value="DHS-like_NAD/FAD-binding_dom"/>
</dbReference>
<keyword evidence="3" id="KW-0520">NAD</keyword>
<name>A0ABP0BAW8_9PEZI</name>
<feature type="compositionally biased region" description="Low complexity" evidence="5">
    <location>
        <begin position="200"/>
        <end position="211"/>
    </location>
</feature>
<feature type="compositionally biased region" description="Basic residues" evidence="5">
    <location>
        <begin position="738"/>
        <end position="747"/>
    </location>
</feature>
<dbReference type="GO" id="GO:0016829">
    <property type="term" value="F:lyase activity"/>
    <property type="evidence" value="ECO:0007669"/>
    <property type="project" value="UniProtKB-KW"/>
</dbReference>
<dbReference type="Pfam" id="PF02146">
    <property type="entry name" value="SIR2"/>
    <property type="match status" value="3"/>
</dbReference>
<feature type="domain" description="Deacetylase sirtuin-type" evidence="6">
    <location>
        <begin position="7"/>
        <end position="605"/>
    </location>
</feature>
<gene>
    <name evidence="7" type="primary">HST3</name>
    <name evidence="7" type="ORF">SBRCBS47491_002912</name>
</gene>
<dbReference type="InterPro" id="IPR003000">
    <property type="entry name" value="Sirtuin"/>
</dbReference>
<evidence type="ECO:0000256" key="2">
    <source>
        <dbReference type="ARBA" id="ARBA00022679"/>
    </source>
</evidence>
<evidence type="ECO:0000256" key="3">
    <source>
        <dbReference type="ARBA" id="ARBA00023027"/>
    </source>
</evidence>
<feature type="region of interest" description="Disordered" evidence="5">
    <location>
        <begin position="61"/>
        <end position="154"/>
    </location>
</feature>
<dbReference type="EC" id="4.4.1.36" evidence="7"/>
<dbReference type="Proteomes" id="UP001642406">
    <property type="component" value="Unassembled WGS sequence"/>
</dbReference>
<keyword evidence="2" id="KW-0808">Transferase</keyword>
<evidence type="ECO:0000313" key="8">
    <source>
        <dbReference type="Proteomes" id="UP001642406"/>
    </source>
</evidence>
<comment type="caution">
    <text evidence="4">Lacks conserved residue(s) required for the propagation of feature annotation.</text>
</comment>
<dbReference type="Gene3D" id="3.40.50.1220">
    <property type="entry name" value="TPP-binding domain"/>
    <property type="match status" value="2"/>
</dbReference>
<dbReference type="PANTHER" id="PTHR11085">
    <property type="entry name" value="NAD-DEPENDENT PROTEIN DEACYLASE SIRTUIN-5, MITOCHONDRIAL-RELATED"/>
    <property type="match status" value="1"/>
</dbReference>
<feature type="region of interest" description="Disordered" evidence="5">
    <location>
        <begin position="374"/>
        <end position="437"/>
    </location>
</feature>
<feature type="compositionally biased region" description="Low complexity" evidence="5">
    <location>
        <begin position="1012"/>
        <end position="1048"/>
    </location>
</feature>
<evidence type="ECO:0000259" key="6">
    <source>
        <dbReference type="PROSITE" id="PS50305"/>
    </source>
</evidence>
<dbReference type="EMBL" id="CAWUHC010000018">
    <property type="protein sequence ID" value="CAK7216686.1"/>
    <property type="molecule type" value="Genomic_DNA"/>
</dbReference>
<feature type="region of interest" description="Disordered" evidence="5">
    <location>
        <begin position="1074"/>
        <end position="1097"/>
    </location>
</feature>
<feature type="compositionally biased region" description="Basic and acidic residues" evidence="5">
    <location>
        <begin position="722"/>
        <end position="737"/>
    </location>
</feature>
<feature type="region of interest" description="Disordered" evidence="5">
    <location>
        <begin position="1002"/>
        <end position="1048"/>
    </location>
</feature>
<dbReference type="PANTHER" id="PTHR11085:SF8">
    <property type="entry name" value="NAD-DEPENDENT HISTONE DEACETYLASE HST3"/>
    <property type="match status" value="1"/>
</dbReference>
<feature type="compositionally biased region" description="Basic and acidic residues" evidence="5">
    <location>
        <begin position="685"/>
        <end position="707"/>
    </location>
</feature>
<feature type="region of interest" description="Disordered" evidence="5">
    <location>
        <begin position="200"/>
        <end position="249"/>
    </location>
</feature>
<evidence type="ECO:0000256" key="1">
    <source>
        <dbReference type="ARBA" id="ARBA00006924"/>
    </source>
</evidence>
<reference evidence="7 8" key="1">
    <citation type="submission" date="2024-01" db="EMBL/GenBank/DDBJ databases">
        <authorList>
            <person name="Allen C."/>
            <person name="Tagirdzhanova G."/>
        </authorList>
    </citation>
    <scope>NUCLEOTIDE SEQUENCE [LARGE SCALE GENOMIC DNA]</scope>
</reference>
<feature type="compositionally biased region" description="Acidic residues" evidence="5">
    <location>
        <begin position="68"/>
        <end position="82"/>
    </location>
</feature>
<feature type="region of interest" description="Disordered" evidence="5">
    <location>
        <begin position="610"/>
        <end position="762"/>
    </location>
</feature>
<feature type="compositionally biased region" description="Basic and acidic residues" evidence="5">
    <location>
        <begin position="91"/>
        <end position="121"/>
    </location>
</feature>
<sequence length="1125" mass="121929">MPTSHVLPESAELLQEIADALWKAKKVVVVTGAGISTNSGIPDFRSKNGLYSLIQAQFEEAAARKDDSEQDDEEDVNDEENDTAPASKRQKVTEKEEAVRRVKTEQRTTTKDGQDATPESRRRGRRSGRTRKDLAPEREEQDTIHCAAEDPADDGDSIVVQLPALDPKKFAQPLMTPKRRSSSRLAAVMGESIECMGSLPLSSSPLSSPPSILFDPSEEYRSGSATSARSSSSNSSLAPSPCSSDVESDCEDITMLTSSSQPTLSTQTSFASNKSTLPFMKGRDLFDASIWADPVKTSVFYTFATTLRQKVKEVVPTRSHEFISHLRDTNKLVRCYTQNIDEIEEKVGLSTSLFLGPGKKGRFSTRSSASRASLGLGAGVAGKDESSQGSQDSQADSQELASSQDSQDSQSSEDLSASQSSQSLSQSQTDPKNPAKNRDPCFRGVECVFLHGSLSLLRCFRCGQTTPWDEAGREDETMCGRQPSCPRCAGATAAREGRGKRALAVGKLRPDIVLYGEEHPNAHLISPIVQHDLSLTPDMLLILGTSLKVHGLKVLVREFAKAVHSRGGKVVFVNYTKPPESVWSDIIDYWVQWDCDTWVEDLKQKKPIMWLPPGSVIDEPKKKRKSISAGGAAKGNKRNSDCAKAGETGELSTNTTPPDGSASPMEGEANSQKPKKKRGRPPKNTSEKADTPADNDKPEEKADEKTPAEPGPFSETTSPTQPKEDTVQEPTKEAATEKKKRGRKHNPNAKYPAATRDDQTNGAIVVWKIDQELARFSGRTPPEELPAPVAPGAKTTKRRPKQRQSAPGELEIVLSTIPRVASPVAAPSTAQTSPPSLPSLRHPEEPMPLADISANILLNTTTTFGSARDKYSIRSAVKANPRVRQPKKIFESGGGRTGGPLMVPVQPVAPLKRQSSSTPTPTQSPPPEQHSQRQPIPLQKQPRKQAKARARSKSMAAPLSTVAAEAPATPAPQAPITMPAPAVAGWLDIDRMAEQLKMDMSTSWSAQTNSEPATPAPTSTVATKTNAPSQTPLPQQAAATSTPPSTTLPSIREMFSDFLPMPAPMPAPMPRPMSMDNAFFHQDPLGKSYSYPPPWPQQELQEWSVSNQVEREAVEQQLKASVDGH</sequence>
<dbReference type="SUPFAM" id="SSF52467">
    <property type="entry name" value="DHS-like NAD/FAD-binding domain"/>
    <property type="match status" value="1"/>
</dbReference>
<evidence type="ECO:0000313" key="7">
    <source>
        <dbReference type="EMBL" id="CAK7216686.1"/>
    </source>
</evidence>
<accession>A0ABP0BAW8</accession>
<feature type="region of interest" description="Disordered" evidence="5">
    <location>
        <begin position="777"/>
        <end position="848"/>
    </location>
</feature>
<feature type="region of interest" description="Disordered" evidence="5">
    <location>
        <begin position="863"/>
        <end position="977"/>
    </location>
</feature>
<dbReference type="InterPro" id="IPR026590">
    <property type="entry name" value="Ssirtuin_cat_dom"/>
</dbReference>
<dbReference type="PROSITE" id="PS50305">
    <property type="entry name" value="SIRTUIN"/>
    <property type="match status" value="1"/>
</dbReference>
<comment type="similarity">
    <text evidence="1">Belongs to the sirtuin family. Class I subfamily.</text>
</comment>
<evidence type="ECO:0000256" key="5">
    <source>
        <dbReference type="SAM" id="MobiDB-lite"/>
    </source>
</evidence>
<keyword evidence="7" id="KW-0456">Lyase</keyword>
<protein>
    <submittedName>
        <fullName evidence="7">NAD-dependent deacetylase hst3</fullName>
        <ecNumber evidence="7">4.4.1.36</ecNumber>
    </submittedName>
</protein>
<feature type="compositionally biased region" description="Low complexity" evidence="5">
    <location>
        <begin position="222"/>
        <end position="244"/>
    </location>
</feature>
<evidence type="ECO:0000256" key="4">
    <source>
        <dbReference type="PROSITE-ProRule" id="PRU00236"/>
    </source>
</evidence>
<comment type="caution">
    <text evidence="7">The sequence shown here is derived from an EMBL/GenBank/DDBJ whole genome shotgun (WGS) entry which is preliminary data.</text>
</comment>
<dbReference type="InterPro" id="IPR050134">
    <property type="entry name" value="NAD-dep_sirtuin_deacylases"/>
</dbReference>
<organism evidence="7 8">
    <name type="scientific">Sporothrix bragantina</name>
    <dbReference type="NCBI Taxonomy" id="671064"/>
    <lineage>
        <taxon>Eukaryota</taxon>
        <taxon>Fungi</taxon>
        <taxon>Dikarya</taxon>
        <taxon>Ascomycota</taxon>
        <taxon>Pezizomycotina</taxon>
        <taxon>Sordariomycetes</taxon>
        <taxon>Sordariomycetidae</taxon>
        <taxon>Ophiostomatales</taxon>
        <taxon>Ophiostomataceae</taxon>
        <taxon>Sporothrix</taxon>
    </lineage>
</organism>